<evidence type="ECO:0000256" key="5">
    <source>
        <dbReference type="ARBA" id="ARBA00022723"/>
    </source>
</evidence>
<evidence type="ECO:0000256" key="2">
    <source>
        <dbReference type="ARBA" id="ARBA00017228"/>
    </source>
</evidence>
<gene>
    <name evidence="11" type="ORF">SAMN05444368_0086</name>
</gene>
<dbReference type="CDD" id="cd01335">
    <property type="entry name" value="Radical_SAM"/>
    <property type="match status" value="1"/>
</dbReference>
<dbReference type="InterPro" id="IPR034505">
    <property type="entry name" value="Coproporphyrinogen-III_oxidase"/>
</dbReference>
<dbReference type="SFLD" id="SFLDS00029">
    <property type="entry name" value="Radical_SAM"/>
    <property type="match status" value="1"/>
</dbReference>
<dbReference type="SFLD" id="SFLDF00562">
    <property type="entry name" value="HemN-like__clustered_with_heat"/>
    <property type="match status" value="1"/>
</dbReference>
<protein>
    <recommendedName>
        <fullName evidence="2 9">Heme chaperone HemW</fullName>
    </recommendedName>
</protein>
<dbReference type="InterPro" id="IPR013785">
    <property type="entry name" value="Aldolase_TIM"/>
</dbReference>
<proteinExistence type="inferred from homology"/>
<sequence>MPSCRLMRKNKLSGMTNGATARLGWALSCPLSLYVHIPFCVRKCPYCAFYSITASPEDMDKYLDALGQELQLWTSLSGDKLHAQTLYIGGGTPTVLSAKQWEKLILILERYVDFLPFLEASVEANPGSLRADHIKLWRSWKITRVSLGAQSLDEGELNWLRRPHNAYDVADSLAALVASGLDVSVDLLFGLPGQTIQSWHRAIKDCLRFGIRHLSIYELTLEENTPWGENPPKGLTAGYPLYRFAQWYLPKKGFTHYEIASFSLPGHWCRHNIAYWQGENFLGIGASAWGYLDGYRYGNVKDIKIYAKKISEGKLAIADEELLPTEQAARESAVLALRTMWGVSGRFFRRRWGWKAYRDFCDTWRGLPEDCKITCHGRYALSPKGFRVANSLWEEFL</sequence>
<evidence type="ECO:0000313" key="12">
    <source>
        <dbReference type="Proteomes" id="UP000185093"/>
    </source>
</evidence>
<comment type="caution">
    <text evidence="11">The sequence shown here is derived from an EMBL/GenBank/DDBJ whole genome shotgun (WGS) entry which is preliminary data.</text>
</comment>
<organism evidence="11 12">
    <name type="scientific">Acetomicrobium flavidum</name>
    <dbReference type="NCBI Taxonomy" id="49896"/>
    <lineage>
        <taxon>Bacteria</taxon>
        <taxon>Thermotogati</taxon>
        <taxon>Synergistota</taxon>
        <taxon>Synergistia</taxon>
        <taxon>Synergistales</taxon>
        <taxon>Acetomicrobiaceae</taxon>
        <taxon>Acetomicrobium</taxon>
    </lineage>
</organism>
<dbReference type="EMBL" id="FSQZ01000001">
    <property type="protein sequence ID" value="SIN62107.1"/>
    <property type="molecule type" value="Genomic_DNA"/>
</dbReference>
<evidence type="ECO:0000256" key="6">
    <source>
        <dbReference type="ARBA" id="ARBA00023004"/>
    </source>
</evidence>
<keyword evidence="3 9" id="KW-0349">Heme</keyword>
<keyword evidence="6 9" id="KW-0408">Iron</keyword>
<keyword evidence="5 9" id="KW-0479">Metal-binding</keyword>
<dbReference type="Proteomes" id="UP000185093">
    <property type="component" value="Unassembled WGS sequence"/>
</dbReference>
<keyword evidence="9" id="KW-0963">Cytoplasm</keyword>
<dbReference type="InterPro" id="IPR007197">
    <property type="entry name" value="rSAM"/>
</dbReference>
<reference evidence="11 12" key="1">
    <citation type="submission" date="2016-11" db="EMBL/GenBank/DDBJ databases">
        <authorList>
            <person name="Varghese N."/>
            <person name="Submissions S."/>
        </authorList>
    </citation>
    <scope>NUCLEOTIDE SEQUENCE [LARGE SCALE GENOMIC DNA]</scope>
    <source>
        <strain evidence="11 12">DSM 20664</strain>
    </source>
</reference>
<evidence type="ECO:0000256" key="1">
    <source>
        <dbReference type="ARBA" id="ARBA00006100"/>
    </source>
</evidence>
<dbReference type="PROSITE" id="PS51918">
    <property type="entry name" value="RADICAL_SAM"/>
    <property type="match status" value="1"/>
</dbReference>
<evidence type="ECO:0000259" key="10">
    <source>
        <dbReference type="PROSITE" id="PS51918"/>
    </source>
</evidence>
<evidence type="ECO:0000256" key="8">
    <source>
        <dbReference type="ARBA" id="ARBA00023186"/>
    </source>
</evidence>
<dbReference type="PANTHER" id="PTHR13932">
    <property type="entry name" value="COPROPORPHYRINIGEN III OXIDASE"/>
    <property type="match status" value="1"/>
</dbReference>
<keyword evidence="8 9" id="KW-0143">Chaperone</keyword>
<evidence type="ECO:0000256" key="7">
    <source>
        <dbReference type="ARBA" id="ARBA00023014"/>
    </source>
</evidence>
<evidence type="ECO:0000313" key="11">
    <source>
        <dbReference type="EMBL" id="SIN62107.1"/>
    </source>
</evidence>
<dbReference type="InterPro" id="IPR006638">
    <property type="entry name" value="Elp3/MiaA/NifB-like_rSAM"/>
</dbReference>
<dbReference type="Gene3D" id="3.20.20.70">
    <property type="entry name" value="Aldolase class I"/>
    <property type="match status" value="1"/>
</dbReference>
<evidence type="ECO:0000256" key="4">
    <source>
        <dbReference type="ARBA" id="ARBA00022691"/>
    </source>
</evidence>
<dbReference type="NCBIfam" id="TIGR00539">
    <property type="entry name" value="hemN_rel"/>
    <property type="match status" value="1"/>
</dbReference>
<comment type="subcellular location">
    <subcellularLocation>
        <location evidence="9">Cytoplasm</location>
    </subcellularLocation>
</comment>
<comment type="similarity">
    <text evidence="1">Belongs to the anaerobic coproporphyrinogen-III oxidase family. HemW subfamily.</text>
</comment>
<keyword evidence="7 9" id="KW-0411">Iron-sulfur</keyword>
<dbReference type="SMART" id="SM00729">
    <property type="entry name" value="Elp3"/>
    <property type="match status" value="1"/>
</dbReference>
<accession>A0ABY1JAI1</accession>
<dbReference type="SFLD" id="SFLDG01065">
    <property type="entry name" value="anaerobic_coproporphyrinogen-I"/>
    <property type="match status" value="1"/>
</dbReference>
<keyword evidence="12" id="KW-1185">Reference proteome</keyword>
<dbReference type="InterPro" id="IPR058240">
    <property type="entry name" value="rSAM_sf"/>
</dbReference>
<evidence type="ECO:0000256" key="3">
    <source>
        <dbReference type="ARBA" id="ARBA00022617"/>
    </source>
</evidence>
<dbReference type="PANTHER" id="PTHR13932:SF5">
    <property type="entry name" value="RADICAL S-ADENOSYL METHIONINE DOMAIN-CONTAINING PROTEIN 1, MITOCHONDRIAL"/>
    <property type="match status" value="1"/>
</dbReference>
<feature type="domain" description="Radical SAM core" evidence="10">
    <location>
        <begin position="25"/>
        <end position="252"/>
    </location>
</feature>
<evidence type="ECO:0000256" key="9">
    <source>
        <dbReference type="RuleBase" id="RU364116"/>
    </source>
</evidence>
<keyword evidence="9" id="KW-0004">4Fe-4S</keyword>
<dbReference type="InterPro" id="IPR004559">
    <property type="entry name" value="HemW-like"/>
</dbReference>
<keyword evidence="4 9" id="KW-0949">S-adenosyl-L-methionine</keyword>
<comment type="function">
    <text evidence="9">Probably acts as a heme chaperone, transferring heme to an unknown acceptor. Binds one molecule of heme per monomer, possibly covalently. Binds 1 [4Fe-4S] cluster. The cluster is coordinated with 3 cysteines and an exchangeable S-adenosyl-L-methionine.</text>
</comment>
<name>A0ABY1JAI1_9BACT</name>
<dbReference type="SUPFAM" id="SSF102114">
    <property type="entry name" value="Radical SAM enzymes"/>
    <property type="match status" value="1"/>
</dbReference>
<dbReference type="Pfam" id="PF04055">
    <property type="entry name" value="Radical_SAM"/>
    <property type="match status" value="1"/>
</dbReference>